<organism evidence="1 2">
    <name type="scientific">Senna tora</name>
    <dbReference type="NCBI Taxonomy" id="362788"/>
    <lineage>
        <taxon>Eukaryota</taxon>
        <taxon>Viridiplantae</taxon>
        <taxon>Streptophyta</taxon>
        <taxon>Embryophyta</taxon>
        <taxon>Tracheophyta</taxon>
        <taxon>Spermatophyta</taxon>
        <taxon>Magnoliopsida</taxon>
        <taxon>eudicotyledons</taxon>
        <taxon>Gunneridae</taxon>
        <taxon>Pentapetalae</taxon>
        <taxon>rosids</taxon>
        <taxon>fabids</taxon>
        <taxon>Fabales</taxon>
        <taxon>Fabaceae</taxon>
        <taxon>Caesalpinioideae</taxon>
        <taxon>Cassia clade</taxon>
        <taxon>Senna</taxon>
    </lineage>
</organism>
<reference evidence="1" key="1">
    <citation type="submission" date="2020-09" db="EMBL/GenBank/DDBJ databases">
        <title>Genome-Enabled Discovery of Anthraquinone Biosynthesis in Senna tora.</title>
        <authorList>
            <person name="Kang S.-H."/>
            <person name="Pandey R.P."/>
            <person name="Lee C.-M."/>
            <person name="Sim J.-S."/>
            <person name="Jeong J.-T."/>
            <person name="Choi B.-S."/>
            <person name="Jung M."/>
            <person name="Ginzburg D."/>
            <person name="Zhao K."/>
            <person name="Won S.Y."/>
            <person name="Oh T.-J."/>
            <person name="Yu Y."/>
            <person name="Kim N.-H."/>
            <person name="Lee O.R."/>
            <person name="Lee T.-H."/>
            <person name="Bashyal P."/>
            <person name="Kim T.-S."/>
            <person name="Lee W.-H."/>
            <person name="Kawkins C."/>
            <person name="Kim C.-K."/>
            <person name="Kim J.S."/>
            <person name="Ahn B.O."/>
            <person name="Rhee S.Y."/>
            <person name="Sohng J.K."/>
        </authorList>
    </citation>
    <scope>NUCLEOTIDE SEQUENCE</scope>
    <source>
        <tissue evidence="1">Leaf</tissue>
    </source>
</reference>
<comment type="caution">
    <text evidence="1">The sequence shown here is derived from an EMBL/GenBank/DDBJ whole genome shotgun (WGS) entry which is preliminary data.</text>
</comment>
<evidence type="ECO:0000313" key="1">
    <source>
        <dbReference type="EMBL" id="KAF7840878.1"/>
    </source>
</evidence>
<keyword evidence="2" id="KW-1185">Reference proteome</keyword>
<protein>
    <submittedName>
        <fullName evidence="1">Phragmoplast orienting kinesin 2</fullName>
    </submittedName>
</protein>
<evidence type="ECO:0000313" key="2">
    <source>
        <dbReference type="Proteomes" id="UP000634136"/>
    </source>
</evidence>
<accession>A0A834X8H7</accession>
<dbReference type="Proteomes" id="UP000634136">
    <property type="component" value="Unassembled WGS sequence"/>
</dbReference>
<dbReference type="AlphaFoldDB" id="A0A834X8H7"/>
<proteinExistence type="predicted"/>
<sequence>MIKSETILWLPNPSNAVSAFLFQAPVISLRTQLHAIERAYSYNDLALLRTLEFRGLVTLLVGVLCVELLSEQVVVAALPAPNRCFAIKLPPSLSGVRSGKAGSEPLPLILGVLLVLFWGPTTSCSGTFSISSTLPEFRRKNLKSLNILACKEKEIVQFGKKKAKSLISQTRKIYRIERASEHLKEELKNRIPNRRI</sequence>
<name>A0A834X8H7_9FABA</name>
<gene>
    <name evidence="1" type="ORF">G2W53_003176</name>
</gene>
<dbReference type="EMBL" id="JAAIUW010000002">
    <property type="protein sequence ID" value="KAF7840878.1"/>
    <property type="molecule type" value="Genomic_DNA"/>
</dbReference>